<keyword evidence="2" id="KW-1185">Reference proteome</keyword>
<evidence type="ECO:0000313" key="2">
    <source>
        <dbReference type="Proteomes" id="UP001153069"/>
    </source>
</evidence>
<sequence>MATAATISVAFHHDAITKPTGLASGTHATMTATIITSNNNKRTMECYEDLSNRNKKRCKMIAKKRVHFSDFDEDDTPREQVHIVPRVSAEDAPAVWYTLREMQQGRQQDSHWLKFFSCYKQPRDAYKQQLFQVLGTACGAVPEDMRVNAELANSPVRGLEREMAPCFRQRKRQVIANVLESQRALREWHQSNNNTDNKDMIDMKGAELMAAHYQKLTLPAVRFAQLLAQGDAQVAQRLDNQH</sequence>
<comment type="caution">
    <text evidence="1">The sequence shown here is derived from an EMBL/GenBank/DDBJ whole genome shotgun (WGS) entry which is preliminary data.</text>
</comment>
<name>A0A9N8HU03_9STRA</name>
<reference evidence="1" key="1">
    <citation type="submission" date="2020-06" db="EMBL/GenBank/DDBJ databases">
        <authorList>
            <consortium name="Plant Systems Biology data submission"/>
        </authorList>
    </citation>
    <scope>NUCLEOTIDE SEQUENCE</scope>
    <source>
        <strain evidence="1">D6</strain>
    </source>
</reference>
<proteinExistence type="predicted"/>
<gene>
    <name evidence="1" type="ORF">SEMRO_1673_G290250.1</name>
</gene>
<dbReference type="EMBL" id="CAICTM010001671">
    <property type="protein sequence ID" value="CAB9525417.1"/>
    <property type="molecule type" value="Genomic_DNA"/>
</dbReference>
<dbReference type="Proteomes" id="UP001153069">
    <property type="component" value="Unassembled WGS sequence"/>
</dbReference>
<dbReference type="AlphaFoldDB" id="A0A9N8HU03"/>
<protein>
    <submittedName>
        <fullName evidence="1">Uncharacterized protein</fullName>
    </submittedName>
</protein>
<evidence type="ECO:0000313" key="1">
    <source>
        <dbReference type="EMBL" id="CAB9525417.1"/>
    </source>
</evidence>
<organism evidence="1 2">
    <name type="scientific">Seminavis robusta</name>
    <dbReference type="NCBI Taxonomy" id="568900"/>
    <lineage>
        <taxon>Eukaryota</taxon>
        <taxon>Sar</taxon>
        <taxon>Stramenopiles</taxon>
        <taxon>Ochrophyta</taxon>
        <taxon>Bacillariophyta</taxon>
        <taxon>Bacillariophyceae</taxon>
        <taxon>Bacillariophycidae</taxon>
        <taxon>Naviculales</taxon>
        <taxon>Naviculaceae</taxon>
        <taxon>Seminavis</taxon>
    </lineage>
</organism>
<accession>A0A9N8HU03</accession>